<organism evidence="15 16">
    <name type="scientific">Periplaneta americana</name>
    <name type="common">American cockroach</name>
    <name type="synonym">Blatta americana</name>
    <dbReference type="NCBI Taxonomy" id="6978"/>
    <lineage>
        <taxon>Eukaryota</taxon>
        <taxon>Metazoa</taxon>
        <taxon>Ecdysozoa</taxon>
        <taxon>Arthropoda</taxon>
        <taxon>Hexapoda</taxon>
        <taxon>Insecta</taxon>
        <taxon>Pterygota</taxon>
        <taxon>Neoptera</taxon>
        <taxon>Polyneoptera</taxon>
        <taxon>Dictyoptera</taxon>
        <taxon>Blattodea</taxon>
        <taxon>Blattoidea</taxon>
        <taxon>Blattidae</taxon>
        <taxon>Blattinae</taxon>
        <taxon>Periplaneta</taxon>
    </lineage>
</organism>
<keyword evidence="14" id="KW-1133">Transmembrane helix</keyword>
<evidence type="ECO:0000256" key="4">
    <source>
        <dbReference type="ARBA" id="ARBA00010617"/>
    </source>
</evidence>
<evidence type="ECO:0000256" key="10">
    <source>
        <dbReference type="ARBA" id="ARBA00023004"/>
    </source>
</evidence>
<dbReference type="SUPFAM" id="SSF48264">
    <property type="entry name" value="Cytochrome P450"/>
    <property type="match status" value="1"/>
</dbReference>
<dbReference type="InterPro" id="IPR001128">
    <property type="entry name" value="Cyt_P450"/>
</dbReference>
<dbReference type="InterPro" id="IPR002401">
    <property type="entry name" value="Cyt_P450_E_grp-I"/>
</dbReference>
<feature type="non-terminal residue" evidence="15">
    <location>
        <position position="1"/>
    </location>
</feature>
<keyword evidence="9 13" id="KW-0560">Oxidoreductase</keyword>
<keyword evidence="11 13" id="KW-0503">Monooxygenase</keyword>
<evidence type="ECO:0000256" key="2">
    <source>
        <dbReference type="ARBA" id="ARBA00004174"/>
    </source>
</evidence>
<sequence>FNDDDFVGITFSILFAGFEMTSSTLTYALYELAFNNEIQDRLRAEITEVLDKHDQQVTYESIQQMTYLDMVVTETLRKYPNLGFLDRACLKDYEFPNPSGKGTFTLPAGTGVYIPLMGIQRDPKYYPNPETFNPENFSKENKQSRHRRAFLPFGDGMRQCIGIRFGYMQIKSGLINILSRYEVAPCEETPVPLRFDPKSFLLLPLDTVYLKFNKIVA</sequence>
<keyword evidence="10 13" id="KW-0408">Iron</keyword>
<reference evidence="15 16" key="1">
    <citation type="journal article" date="2022" name="Allergy">
        <title>Genome assembly and annotation of Periplaneta americana reveal a comprehensive cockroach allergen profile.</title>
        <authorList>
            <person name="Wang L."/>
            <person name="Xiong Q."/>
            <person name="Saelim N."/>
            <person name="Wang L."/>
            <person name="Nong W."/>
            <person name="Wan A.T."/>
            <person name="Shi M."/>
            <person name="Liu X."/>
            <person name="Cao Q."/>
            <person name="Hui J.H.L."/>
            <person name="Sookrung N."/>
            <person name="Leung T.F."/>
            <person name="Tungtrongchitr A."/>
            <person name="Tsui S.K.W."/>
        </authorList>
    </citation>
    <scope>NUCLEOTIDE SEQUENCE [LARGE SCALE GENOMIC DNA]</scope>
    <source>
        <strain evidence="15">PWHHKU_190912</strain>
    </source>
</reference>
<dbReference type="PANTHER" id="PTHR24292:SF54">
    <property type="entry name" value="CYP9F3-RELATED"/>
    <property type="match status" value="1"/>
</dbReference>
<evidence type="ECO:0000256" key="3">
    <source>
        <dbReference type="ARBA" id="ARBA00004406"/>
    </source>
</evidence>
<keyword evidence="7" id="KW-0256">Endoplasmic reticulum</keyword>
<dbReference type="Pfam" id="PF00067">
    <property type="entry name" value="p450"/>
    <property type="match status" value="1"/>
</dbReference>
<comment type="cofactor">
    <cofactor evidence="1">
        <name>heme</name>
        <dbReference type="ChEBI" id="CHEBI:30413"/>
    </cofactor>
</comment>
<gene>
    <name evidence="15" type="ORF">ANN_15170</name>
</gene>
<evidence type="ECO:0000256" key="13">
    <source>
        <dbReference type="RuleBase" id="RU000461"/>
    </source>
</evidence>
<dbReference type="PRINTS" id="PR00385">
    <property type="entry name" value="P450"/>
</dbReference>
<keyword evidence="16" id="KW-1185">Reference proteome</keyword>
<dbReference type="EMBL" id="JAJSOF020000027">
    <property type="protein sequence ID" value="KAJ4432913.1"/>
    <property type="molecule type" value="Genomic_DNA"/>
</dbReference>
<comment type="similarity">
    <text evidence="4 13">Belongs to the cytochrome P450 family.</text>
</comment>
<evidence type="ECO:0000256" key="11">
    <source>
        <dbReference type="ARBA" id="ARBA00023033"/>
    </source>
</evidence>
<dbReference type="PROSITE" id="PS00086">
    <property type="entry name" value="CYTOCHROME_P450"/>
    <property type="match status" value="1"/>
</dbReference>
<dbReference type="InterPro" id="IPR017972">
    <property type="entry name" value="Cyt_P450_CS"/>
</dbReference>
<dbReference type="Proteomes" id="UP001148838">
    <property type="component" value="Unassembled WGS sequence"/>
</dbReference>
<keyword evidence="12 14" id="KW-0472">Membrane</keyword>
<dbReference type="Gene3D" id="1.10.630.10">
    <property type="entry name" value="Cytochrome P450"/>
    <property type="match status" value="1"/>
</dbReference>
<keyword evidence="5 13" id="KW-0349">Heme</keyword>
<evidence type="ECO:0008006" key="17">
    <source>
        <dbReference type="Google" id="ProtNLM"/>
    </source>
</evidence>
<evidence type="ECO:0000256" key="14">
    <source>
        <dbReference type="SAM" id="Phobius"/>
    </source>
</evidence>
<feature type="transmembrane region" description="Helical" evidence="14">
    <location>
        <begin position="6"/>
        <end position="30"/>
    </location>
</feature>
<dbReference type="PANTHER" id="PTHR24292">
    <property type="entry name" value="CYTOCHROME P450"/>
    <property type="match status" value="1"/>
</dbReference>
<evidence type="ECO:0000256" key="9">
    <source>
        <dbReference type="ARBA" id="ARBA00023002"/>
    </source>
</evidence>
<accession>A0ABQ8SFL7</accession>
<protein>
    <recommendedName>
        <fullName evidence="17">Cytochrome P450</fullName>
    </recommendedName>
</protein>
<evidence type="ECO:0000313" key="16">
    <source>
        <dbReference type="Proteomes" id="UP001148838"/>
    </source>
</evidence>
<evidence type="ECO:0000256" key="5">
    <source>
        <dbReference type="ARBA" id="ARBA00022617"/>
    </source>
</evidence>
<dbReference type="PRINTS" id="PR00463">
    <property type="entry name" value="EP450I"/>
</dbReference>
<evidence type="ECO:0000256" key="1">
    <source>
        <dbReference type="ARBA" id="ARBA00001971"/>
    </source>
</evidence>
<name>A0ABQ8SFL7_PERAM</name>
<dbReference type="InterPro" id="IPR050476">
    <property type="entry name" value="Insect_CytP450_Detox"/>
</dbReference>
<comment type="caution">
    <text evidence="15">The sequence shown here is derived from an EMBL/GenBank/DDBJ whole genome shotgun (WGS) entry which is preliminary data.</text>
</comment>
<evidence type="ECO:0000313" key="15">
    <source>
        <dbReference type="EMBL" id="KAJ4432913.1"/>
    </source>
</evidence>
<evidence type="ECO:0000256" key="6">
    <source>
        <dbReference type="ARBA" id="ARBA00022723"/>
    </source>
</evidence>
<proteinExistence type="inferred from homology"/>
<keyword evidence="8" id="KW-0492">Microsome</keyword>
<evidence type="ECO:0000256" key="7">
    <source>
        <dbReference type="ARBA" id="ARBA00022824"/>
    </source>
</evidence>
<dbReference type="InterPro" id="IPR036396">
    <property type="entry name" value="Cyt_P450_sf"/>
</dbReference>
<evidence type="ECO:0000256" key="12">
    <source>
        <dbReference type="ARBA" id="ARBA00023136"/>
    </source>
</evidence>
<evidence type="ECO:0000256" key="8">
    <source>
        <dbReference type="ARBA" id="ARBA00022848"/>
    </source>
</evidence>
<keyword evidence="14" id="KW-0812">Transmembrane</keyword>
<comment type="subcellular location">
    <subcellularLocation>
        <location evidence="3">Endoplasmic reticulum membrane</location>
        <topology evidence="3">Peripheral membrane protein</topology>
    </subcellularLocation>
    <subcellularLocation>
        <location evidence="2">Microsome membrane</location>
        <topology evidence="2">Peripheral membrane protein</topology>
    </subcellularLocation>
</comment>
<keyword evidence="6 13" id="KW-0479">Metal-binding</keyword>